<protein>
    <submittedName>
        <fullName evidence="2">Uncharacterized protein</fullName>
    </submittedName>
</protein>
<evidence type="ECO:0000313" key="2">
    <source>
        <dbReference type="EMBL" id="CAI0419916.1"/>
    </source>
</evidence>
<accession>A0AAV0KCZ5</accession>
<keyword evidence="3" id="KW-1185">Reference proteome</keyword>
<dbReference type="Proteomes" id="UP001154282">
    <property type="component" value="Unassembled WGS sequence"/>
</dbReference>
<dbReference type="AlphaFoldDB" id="A0AAV0KCZ5"/>
<feature type="non-terminal residue" evidence="2">
    <location>
        <position position="64"/>
    </location>
</feature>
<reference evidence="2" key="1">
    <citation type="submission" date="2022-08" db="EMBL/GenBank/DDBJ databases">
        <authorList>
            <person name="Gutierrez-Valencia J."/>
        </authorList>
    </citation>
    <scope>NUCLEOTIDE SEQUENCE</scope>
</reference>
<evidence type="ECO:0000256" key="1">
    <source>
        <dbReference type="SAM" id="MobiDB-lite"/>
    </source>
</evidence>
<gene>
    <name evidence="2" type="ORF">LITE_LOCUS18177</name>
</gene>
<feature type="region of interest" description="Disordered" evidence="1">
    <location>
        <begin position="42"/>
        <end position="64"/>
    </location>
</feature>
<dbReference type="EMBL" id="CAMGYJ010000005">
    <property type="protein sequence ID" value="CAI0419916.1"/>
    <property type="molecule type" value="Genomic_DNA"/>
</dbReference>
<sequence length="64" mass="6670">MKPTKEGGLLLSPHFTLSTISLHFISLSTLSTLSINRQLTCSSELDPGGNPGSFAGSLPPDEIG</sequence>
<name>A0AAV0KCZ5_9ROSI</name>
<comment type="caution">
    <text evidence="2">The sequence shown here is derived from an EMBL/GenBank/DDBJ whole genome shotgun (WGS) entry which is preliminary data.</text>
</comment>
<evidence type="ECO:0000313" key="3">
    <source>
        <dbReference type="Proteomes" id="UP001154282"/>
    </source>
</evidence>
<proteinExistence type="predicted"/>
<organism evidence="2 3">
    <name type="scientific">Linum tenue</name>
    <dbReference type="NCBI Taxonomy" id="586396"/>
    <lineage>
        <taxon>Eukaryota</taxon>
        <taxon>Viridiplantae</taxon>
        <taxon>Streptophyta</taxon>
        <taxon>Embryophyta</taxon>
        <taxon>Tracheophyta</taxon>
        <taxon>Spermatophyta</taxon>
        <taxon>Magnoliopsida</taxon>
        <taxon>eudicotyledons</taxon>
        <taxon>Gunneridae</taxon>
        <taxon>Pentapetalae</taxon>
        <taxon>rosids</taxon>
        <taxon>fabids</taxon>
        <taxon>Malpighiales</taxon>
        <taxon>Linaceae</taxon>
        <taxon>Linum</taxon>
    </lineage>
</organism>